<dbReference type="Gene3D" id="2.40.10.120">
    <property type="match status" value="1"/>
</dbReference>
<name>A0ABS2R5Z6_9BACI</name>
<protein>
    <submittedName>
        <fullName evidence="1">Amidase</fullName>
        <ecNumber evidence="1">3.5.1.4</ecNumber>
    </submittedName>
</protein>
<proteinExistence type="predicted"/>
<dbReference type="InterPro" id="IPR004304">
    <property type="entry name" value="FmdA_AmdA"/>
</dbReference>
<gene>
    <name evidence="1" type="ORF">JOC94_002006</name>
</gene>
<dbReference type="Pfam" id="PF03069">
    <property type="entry name" value="FmdA_AmdA"/>
    <property type="match status" value="2"/>
</dbReference>
<keyword evidence="1" id="KW-0378">Hydrolase</keyword>
<dbReference type="Gene3D" id="3.10.28.20">
    <property type="entry name" value="Acetamidase/Formamidase-like domains"/>
    <property type="match status" value="1"/>
</dbReference>
<dbReference type="Gene3D" id="2.60.120.580">
    <property type="entry name" value="Acetamidase/Formamidase-like domains"/>
    <property type="match status" value="1"/>
</dbReference>
<accession>A0ABS2R5Z6</accession>
<reference evidence="1 2" key="1">
    <citation type="submission" date="2021-01" db="EMBL/GenBank/DDBJ databases">
        <title>Genomic Encyclopedia of Type Strains, Phase IV (KMG-IV): sequencing the most valuable type-strain genomes for metagenomic binning, comparative biology and taxonomic classification.</title>
        <authorList>
            <person name="Goeker M."/>
        </authorList>
    </citation>
    <scope>NUCLEOTIDE SEQUENCE [LARGE SCALE GENOMIC DNA]</scope>
    <source>
        <strain evidence="1 2">DSM 105453</strain>
    </source>
</reference>
<sequence length="297" mass="32353">MRFISKNRTITHFSANMEPITDVRLQETITVETHDCYGGQIDSETVLRPDINLETMNQATGPIYVNGVEKGDVLQIDIEEIELDPRGIMVTSKGLGVLGDHIEEPTTKILPVKEGRICFKEDFIFPVRPMIGVIGVAPASGSVHCASPGDHGGNLDTKDITIGSKLYFPVFQDGALFALGDLHASMGDGELDGTGVEIGGRTTLTVRAVKGGTLEAPVVETADSFMFLASAKTLDEAIRKGSKHVVGHLQQELSLEFQEAYRLLSMLCDVRISQIVNPLVTVRIVVPKELLPRLFKK</sequence>
<comment type="caution">
    <text evidence="1">The sequence shown here is derived from an EMBL/GenBank/DDBJ whole genome shotgun (WGS) entry which is preliminary data.</text>
</comment>
<dbReference type="GO" id="GO:0004040">
    <property type="term" value="F:amidase activity"/>
    <property type="evidence" value="ECO:0007669"/>
    <property type="project" value="UniProtKB-EC"/>
</dbReference>
<dbReference type="EMBL" id="JAFBFH010000011">
    <property type="protein sequence ID" value="MBM7715034.1"/>
    <property type="molecule type" value="Genomic_DNA"/>
</dbReference>
<dbReference type="RefSeq" id="WP_077111503.1">
    <property type="nucleotide sequence ID" value="NZ_JAFBFH010000011.1"/>
</dbReference>
<dbReference type="PANTHER" id="PTHR31891">
    <property type="entry name" value="FORMAMIDASE C869.04-RELATED"/>
    <property type="match status" value="1"/>
</dbReference>
<dbReference type="SUPFAM" id="SSF141130">
    <property type="entry name" value="Acetamidase/Formamidase-like"/>
    <property type="match status" value="1"/>
</dbReference>
<dbReference type="EC" id="3.5.1.4" evidence="1"/>
<keyword evidence="2" id="KW-1185">Reference proteome</keyword>
<dbReference type="Proteomes" id="UP000823485">
    <property type="component" value="Unassembled WGS sequence"/>
</dbReference>
<organism evidence="1 2">
    <name type="scientific">Siminovitchia thermophila</name>
    <dbReference type="NCBI Taxonomy" id="1245522"/>
    <lineage>
        <taxon>Bacteria</taxon>
        <taxon>Bacillati</taxon>
        <taxon>Bacillota</taxon>
        <taxon>Bacilli</taxon>
        <taxon>Bacillales</taxon>
        <taxon>Bacillaceae</taxon>
        <taxon>Siminovitchia</taxon>
    </lineage>
</organism>
<evidence type="ECO:0000313" key="2">
    <source>
        <dbReference type="Proteomes" id="UP000823485"/>
    </source>
</evidence>
<dbReference type="PANTHER" id="PTHR31891:SF1">
    <property type="entry name" value="FORMAMIDASE C869.04-RELATED"/>
    <property type="match status" value="1"/>
</dbReference>
<evidence type="ECO:0000313" key="1">
    <source>
        <dbReference type="EMBL" id="MBM7715034.1"/>
    </source>
</evidence>